<accession>A0A3D8GMA2</accession>
<gene>
    <name evidence="2" type="ORF">DRW41_17275</name>
</gene>
<proteinExistence type="predicted"/>
<keyword evidence="2" id="KW-0560">Oxidoreductase</keyword>
<dbReference type="OrthoDB" id="2352283at2"/>
<dbReference type="InterPro" id="IPR050404">
    <property type="entry name" value="Heme-degrading_MO"/>
</dbReference>
<dbReference type="SUPFAM" id="SSF54909">
    <property type="entry name" value="Dimeric alpha+beta barrel"/>
    <property type="match status" value="1"/>
</dbReference>
<protein>
    <submittedName>
        <fullName evidence="2">Antibiotic biosynthesis monooxygenase</fullName>
    </submittedName>
</protein>
<reference evidence="2 3" key="1">
    <citation type="submission" date="2018-07" db="EMBL/GenBank/DDBJ databases">
        <title>Bacillus sp. YLB-04 draft genome sequence.</title>
        <authorList>
            <person name="Yu L."/>
            <person name="Tang X."/>
        </authorList>
    </citation>
    <scope>NUCLEOTIDE SEQUENCE [LARGE SCALE GENOMIC DNA]</scope>
    <source>
        <strain evidence="2 3">YLB-04</strain>
    </source>
</reference>
<dbReference type="InterPro" id="IPR011008">
    <property type="entry name" value="Dimeric_a/b-barrel"/>
</dbReference>
<dbReference type="PANTHER" id="PTHR34474">
    <property type="entry name" value="SIGNAL TRANSDUCTION PROTEIN TRAP"/>
    <property type="match status" value="1"/>
</dbReference>
<evidence type="ECO:0000313" key="3">
    <source>
        <dbReference type="Proteomes" id="UP000257144"/>
    </source>
</evidence>
<dbReference type="RefSeq" id="WP_115453275.1">
    <property type="nucleotide sequence ID" value="NZ_QNQT01000009.1"/>
</dbReference>
<dbReference type="PANTHER" id="PTHR34474:SF2">
    <property type="entry name" value="SIGNAL TRANSDUCTION PROTEIN TRAP"/>
    <property type="match status" value="1"/>
</dbReference>
<feature type="domain" description="ABM" evidence="1">
    <location>
        <begin position="66"/>
        <end position="156"/>
    </location>
</feature>
<dbReference type="PROSITE" id="PS51725">
    <property type="entry name" value="ABM"/>
    <property type="match status" value="1"/>
</dbReference>
<keyword evidence="2" id="KW-0503">Monooxygenase</keyword>
<evidence type="ECO:0000313" key="2">
    <source>
        <dbReference type="EMBL" id="RDU35491.1"/>
    </source>
</evidence>
<keyword evidence="3" id="KW-1185">Reference proteome</keyword>
<evidence type="ECO:0000259" key="1">
    <source>
        <dbReference type="PROSITE" id="PS51725"/>
    </source>
</evidence>
<dbReference type="InterPro" id="IPR007138">
    <property type="entry name" value="ABM_dom"/>
</dbReference>
<sequence>MNLYMTSGTYDFLERLAGKHAEEHMVLMSGEEGALLLHETEGKTVFASPRKYEVLESSGSLGRPGLVVMNNIPVTDEGRPVFEYRFKNRAGKIENTPGFQAIRVLRPIKSNTYVILTAWDDELAFQRWKESAEFGKSHGHSKPEAGPSIFSGQPYITKYSISESE</sequence>
<name>A0A3D8GMA2_9BACI</name>
<organism evidence="2 3">
    <name type="scientific">Neobacillus piezotolerans</name>
    <dbReference type="NCBI Taxonomy" id="2259171"/>
    <lineage>
        <taxon>Bacteria</taxon>
        <taxon>Bacillati</taxon>
        <taxon>Bacillota</taxon>
        <taxon>Bacilli</taxon>
        <taxon>Bacillales</taxon>
        <taxon>Bacillaceae</taxon>
        <taxon>Neobacillus</taxon>
    </lineage>
</organism>
<comment type="caution">
    <text evidence="2">The sequence shown here is derived from an EMBL/GenBank/DDBJ whole genome shotgun (WGS) entry which is preliminary data.</text>
</comment>
<dbReference type="AlphaFoldDB" id="A0A3D8GMA2"/>
<dbReference type="EMBL" id="QNQT01000009">
    <property type="protein sequence ID" value="RDU35491.1"/>
    <property type="molecule type" value="Genomic_DNA"/>
</dbReference>
<dbReference type="Pfam" id="PF03992">
    <property type="entry name" value="ABM"/>
    <property type="match status" value="1"/>
</dbReference>
<dbReference type="GO" id="GO:0004497">
    <property type="term" value="F:monooxygenase activity"/>
    <property type="evidence" value="ECO:0007669"/>
    <property type="project" value="UniProtKB-KW"/>
</dbReference>
<dbReference type="Gene3D" id="3.30.70.100">
    <property type="match status" value="1"/>
</dbReference>
<dbReference type="Proteomes" id="UP000257144">
    <property type="component" value="Unassembled WGS sequence"/>
</dbReference>